<evidence type="ECO:0000256" key="3">
    <source>
        <dbReference type="ARBA" id="ARBA00022737"/>
    </source>
</evidence>
<keyword evidence="6" id="KW-0812">Transmembrane</keyword>
<keyword evidence="9" id="KW-1185">Reference proteome</keyword>
<keyword evidence="6" id="KW-1133">Transmembrane helix</keyword>
<dbReference type="Pfam" id="PF13424">
    <property type="entry name" value="TPR_12"/>
    <property type="match status" value="1"/>
</dbReference>
<dbReference type="Proteomes" id="UP000037755">
    <property type="component" value="Unassembled WGS sequence"/>
</dbReference>
<keyword evidence="7" id="KW-0732">Signal</keyword>
<feature type="chain" id="PRO_5005839046" evidence="7">
    <location>
        <begin position="19"/>
        <end position="614"/>
    </location>
</feature>
<dbReference type="EMBL" id="LIYD01000005">
    <property type="protein sequence ID" value="KOS07300.1"/>
    <property type="molecule type" value="Genomic_DNA"/>
</dbReference>
<proteinExistence type="inferred from homology"/>
<comment type="caution">
    <text evidence="8">The sequence shown here is derived from an EMBL/GenBank/DDBJ whole genome shotgun (WGS) entry which is preliminary data.</text>
</comment>
<comment type="subcellular location">
    <subcellularLocation>
        <location evidence="1">Cytoplasm</location>
    </subcellularLocation>
</comment>
<keyword evidence="4" id="KW-0802">TPR repeat</keyword>
<dbReference type="Gene3D" id="1.10.10.10">
    <property type="entry name" value="Winged helix-like DNA-binding domain superfamily/Winged helix DNA-binding domain"/>
    <property type="match status" value="1"/>
</dbReference>
<dbReference type="InterPro" id="IPR016032">
    <property type="entry name" value="Sig_transdc_resp-reg_C-effctor"/>
</dbReference>
<dbReference type="InterPro" id="IPR051476">
    <property type="entry name" value="Bac_ResReg_Asp_Phosphatase"/>
</dbReference>
<evidence type="ECO:0000256" key="1">
    <source>
        <dbReference type="ARBA" id="ARBA00004496"/>
    </source>
</evidence>
<dbReference type="PANTHER" id="PTHR46630">
    <property type="entry name" value="TETRATRICOPEPTIDE REPEAT PROTEIN 29"/>
    <property type="match status" value="1"/>
</dbReference>
<evidence type="ECO:0000256" key="2">
    <source>
        <dbReference type="ARBA" id="ARBA00022490"/>
    </source>
</evidence>
<dbReference type="SMART" id="SM00028">
    <property type="entry name" value="TPR"/>
    <property type="match status" value="6"/>
</dbReference>
<evidence type="ECO:0000256" key="5">
    <source>
        <dbReference type="ARBA" id="ARBA00038253"/>
    </source>
</evidence>
<dbReference type="SUPFAM" id="SSF46894">
    <property type="entry name" value="C-terminal effector domain of the bipartite response regulators"/>
    <property type="match status" value="1"/>
</dbReference>
<name>A0A0M9VJ25_9FLAO</name>
<keyword evidence="2" id="KW-0963">Cytoplasm</keyword>
<reference evidence="8 9" key="1">
    <citation type="submission" date="2015-08" db="EMBL/GenBank/DDBJ databases">
        <title>Whole genome sequence of Flavobacterium akiainvivens IK-1T, from decaying Wikstroemia oahuensis, an endemic Hawaiian shrub.</title>
        <authorList>
            <person name="Wan X."/>
            <person name="Hou S."/>
            <person name="Saito J."/>
            <person name="Donachie S."/>
        </authorList>
    </citation>
    <scope>NUCLEOTIDE SEQUENCE [LARGE SCALE GENOMIC DNA]</scope>
    <source>
        <strain evidence="8 9">IK-1</strain>
    </source>
</reference>
<keyword evidence="6" id="KW-0472">Membrane</keyword>
<evidence type="ECO:0000313" key="8">
    <source>
        <dbReference type="EMBL" id="KOS07300.1"/>
    </source>
</evidence>
<comment type="similarity">
    <text evidence="5">Belongs to the Rap family.</text>
</comment>
<dbReference type="PANTHER" id="PTHR46630:SF1">
    <property type="entry name" value="TETRATRICOPEPTIDE REPEAT PROTEIN 29"/>
    <property type="match status" value="1"/>
</dbReference>
<organism evidence="8 9">
    <name type="scientific">Flavobacterium akiainvivens</name>
    <dbReference type="NCBI Taxonomy" id="1202724"/>
    <lineage>
        <taxon>Bacteria</taxon>
        <taxon>Pseudomonadati</taxon>
        <taxon>Bacteroidota</taxon>
        <taxon>Flavobacteriia</taxon>
        <taxon>Flavobacteriales</taxon>
        <taxon>Flavobacteriaceae</taxon>
        <taxon>Flavobacterium</taxon>
    </lineage>
</organism>
<dbReference type="GO" id="GO:0003677">
    <property type="term" value="F:DNA binding"/>
    <property type="evidence" value="ECO:0007669"/>
    <property type="project" value="InterPro"/>
</dbReference>
<keyword evidence="3" id="KW-0677">Repeat</keyword>
<dbReference type="GO" id="GO:0006355">
    <property type="term" value="P:regulation of DNA-templated transcription"/>
    <property type="evidence" value="ECO:0007669"/>
    <property type="project" value="InterPro"/>
</dbReference>
<gene>
    <name evidence="8" type="ORF">AM493_15585</name>
</gene>
<dbReference type="InterPro" id="IPR019734">
    <property type="entry name" value="TPR_rpt"/>
</dbReference>
<evidence type="ECO:0000256" key="4">
    <source>
        <dbReference type="ARBA" id="ARBA00022803"/>
    </source>
</evidence>
<dbReference type="InterPro" id="IPR011990">
    <property type="entry name" value="TPR-like_helical_dom_sf"/>
</dbReference>
<evidence type="ECO:0000313" key="9">
    <source>
        <dbReference type="Proteomes" id="UP000037755"/>
    </source>
</evidence>
<dbReference type="PATRIC" id="fig|1202724.3.peg.3238"/>
<dbReference type="STRING" id="1202724.AM493_15585"/>
<feature type="signal peptide" evidence="7">
    <location>
        <begin position="1"/>
        <end position="18"/>
    </location>
</feature>
<evidence type="ECO:0000256" key="7">
    <source>
        <dbReference type="SAM" id="SignalP"/>
    </source>
</evidence>
<accession>A0A0M9VJ25</accession>
<dbReference type="AlphaFoldDB" id="A0A0M9VJ25"/>
<evidence type="ECO:0000256" key="6">
    <source>
        <dbReference type="SAM" id="Phobius"/>
    </source>
</evidence>
<dbReference type="InterPro" id="IPR036388">
    <property type="entry name" value="WH-like_DNA-bd_sf"/>
</dbReference>
<sequence>MLRILTTILLLATTVAFSQRGAYDFNKAEKETRKLIFSAPDKGLALIKQTLKQPNLHDSILGKTYNLYGMYFGVTGRPDSLIRYMDKSLGYLKNYPELRVKTLMNLSIGYRNKSELSKALDIINQALVIYQKNKDNVGIATAYGEMASNYSYMQNYKLAVDYLLKSISILKAEKNTDKLPAVQQKLANTYMAMGNHEFAIDLNRESAAAFKKAGDTNNYYHTLINLGESLGRTGKYAEAEKVLTEALNGLNTYGDKELTGITQSHLGVLKGLQGNDKQALEWYAKAMGNLYASKSGWAAGIAGEYIALLNTNKEYERALEVTEQIKTLKLNEKGNTENQLKFTEAAAATYNALGMTNDAVKAYQHTLSLMDTLNKIKKIGAIEEIQAKYQTDIQREKNARLEANNKILTHDINAAETRMWIYIGAGVLIILFVLLLLRGYLLKNRLQTEELKSIEAERSVIEQQHVHEQELIAAQKDIIGEKQRELTSTALRMANYQDSIRTLIERCDNNEITQVNDAKRELQNLVKQQDYWKQFETRFNTLHPEFGTTLIRRFDKLTKNDIEFCSLLKLNLSNKEIASLLQISHESVITKKYRIKKKMEIGSDEEFENLIMDI</sequence>
<dbReference type="RefSeq" id="WP_054408954.1">
    <property type="nucleotide sequence ID" value="NZ_FOYA01000005.1"/>
</dbReference>
<dbReference type="OrthoDB" id="1090267at2"/>
<protein>
    <submittedName>
        <fullName evidence="8">Uncharacterized protein</fullName>
    </submittedName>
</protein>
<dbReference type="GO" id="GO:0005737">
    <property type="term" value="C:cytoplasm"/>
    <property type="evidence" value="ECO:0007669"/>
    <property type="project" value="UniProtKB-SubCell"/>
</dbReference>
<feature type="transmembrane region" description="Helical" evidence="6">
    <location>
        <begin position="419"/>
        <end position="437"/>
    </location>
</feature>
<dbReference type="SUPFAM" id="SSF48452">
    <property type="entry name" value="TPR-like"/>
    <property type="match status" value="2"/>
</dbReference>
<dbReference type="Gene3D" id="1.25.40.10">
    <property type="entry name" value="Tetratricopeptide repeat domain"/>
    <property type="match status" value="2"/>
</dbReference>